<dbReference type="Gene3D" id="3.40.50.450">
    <property type="match status" value="1"/>
</dbReference>
<organism evidence="1 2">
    <name type="scientific">Phocaeicola vulgatus</name>
    <name type="common">Bacteroides vulgatus</name>
    <dbReference type="NCBI Taxonomy" id="821"/>
    <lineage>
        <taxon>Bacteria</taxon>
        <taxon>Pseudomonadati</taxon>
        <taxon>Bacteroidota</taxon>
        <taxon>Bacteroidia</taxon>
        <taxon>Bacteroidales</taxon>
        <taxon>Bacteroidaceae</taxon>
        <taxon>Phocaeicola</taxon>
    </lineage>
</organism>
<evidence type="ECO:0000313" key="2">
    <source>
        <dbReference type="Proteomes" id="UP000441522"/>
    </source>
</evidence>
<comment type="caution">
    <text evidence="1">The sequence shown here is derived from an EMBL/GenBank/DDBJ whole genome shotgun (WGS) entry which is preliminary data.</text>
</comment>
<name>A0A6I0H9A7_PHOVU</name>
<accession>A0A6I0H9A7</accession>
<sequence length="140" mass="16256">MAFPAVVEMVTELYGKGYKAYYTGMANGFDMIAAEAVLQVREEYGDIVLIAAVPFRKQPLWFDAEDQLLYARLLERTNRVVMVSENYHKGCYLRRDEYMVRKADMIIAYWDHVPDGGTFYTMNKALESGKPVINLYERMK</sequence>
<gene>
    <name evidence="1" type="ORF">GAS29_20790</name>
</gene>
<dbReference type="EMBL" id="WCWW01000074">
    <property type="protein sequence ID" value="KAB3851946.1"/>
    <property type="molecule type" value="Genomic_DNA"/>
</dbReference>
<protein>
    <submittedName>
        <fullName evidence="1">DUF1273 domain-containing protein</fullName>
    </submittedName>
</protein>
<reference evidence="1 2" key="1">
    <citation type="journal article" date="2019" name="Nat. Med.">
        <title>A library of human gut bacterial isolates paired with longitudinal multiomics data enables mechanistic microbiome research.</title>
        <authorList>
            <person name="Poyet M."/>
            <person name="Groussin M."/>
            <person name="Gibbons S.M."/>
            <person name="Avila-Pacheco J."/>
            <person name="Jiang X."/>
            <person name="Kearney S.M."/>
            <person name="Perrotta A.R."/>
            <person name="Berdy B."/>
            <person name="Zhao S."/>
            <person name="Lieberman T.D."/>
            <person name="Swanson P.K."/>
            <person name="Smith M."/>
            <person name="Roesemann S."/>
            <person name="Alexander J.E."/>
            <person name="Rich S.A."/>
            <person name="Livny J."/>
            <person name="Vlamakis H."/>
            <person name="Clish C."/>
            <person name="Bullock K."/>
            <person name="Deik A."/>
            <person name="Scott J."/>
            <person name="Pierce K.A."/>
            <person name="Xavier R.J."/>
            <person name="Alm E.J."/>
        </authorList>
    </citation>
    <scope>NUCLEOTIDE SEQUENCE [LARGE SCALE GENOMIC DNA]</scope>
    <source>
        <strain evidence="1 2">BIOML-A5</strain>
    </source>
</reference>
<dbReference type="Proteomes" id="UP000441522">
    <property type="component" value="Unassembled WGS sequence"/>
</dbReference>
<evidence type="ECO:0000313" key="1">
    <source>
        <dbReference type="EMBL" id="KAB3851946.1"/>
    </source>
</evidence>
<dbReference type="PANTHER" id="PTHR38440">
    <property type="entry name" value="UPF0398 PROTEIN YPSA"/>
    <property type="match status" value="1"/>
</dbReference>
<dbReference type="SUPFAM" id="SSF102405">
    <property type="entry name" value="MCP/YpsA-like"/>
    <property type="match status" value="1"/>
</dbReference>
<dbReference type="PANTHER" id="PTHR38440:SF1">
    <property type="entry name" value="UPF0398 PROTEIN SPR0331"/>
    <property type="match status" value="1"/>
</dbReference>
<dbReference type="InterPro" id="IPR010697">
    <property type="entry name" value="YspA"/>
</dbReference>
<dbReference type="AlphaFoldDB" id="A0A6I0H9A7"/>
<proteinExistence type="predicted"/>
<dbReference type="Pfam" id="PF06908">
    <property type="entry name" value="YpsA"/>
    <property type="match status" value="1"/>
</dbReference>